<dbReference type="Proteomes" id="UP000509345">
    <property type="component" value="Plasmid unnamed1"/>
</dbReference>
<dbReference type="GO" id="GO:0008757">
    <property type="term" value="F:S-adenosylmethionine-dependent methyltransferase activity"/>
    <property type="evidence" value="ECO:0007669"/>
    <property type="project" value="TreeGrafter"/>
</dbReference>
<reference evidence="6 7" key="1">
    <citation type="submission" date="2020-06" db="EMBL/GenBank/DDBJ databases">
        <title>Genome mining for natural products.</title>
        <authorList>
            <person name="Zhang B."/>
            <person name="Shi J."/>
            <person name="Ge H."/>
        </authorList>
    </citation>
    <scope>NUCLEOTIDE SEQUENCE [LARGE SCALE GENOMIC DNA]</scope>
    <source>
        <strain evidence="6 7">NA06532</strain>
        <plasmid evidence="6 7">unnamed1</plasmid>
    </source>
</reference>
<dbReference type="PANTHER" id="PTHR45875:SF1">
    <property type="entry name" value="METHYLTRANSFERASE N6AMT1"/>
    <property type="match status" value="1"/>
</dbReference>
<dbReference type="CDD" id="cd02440">
    <property type="entry name" value="AdoMet_MTases"/>
    <property type="match status" value="1"/>
</dbReference>
<geneLocation type="plasmid" evidence="6 7">
    <name>unnamed1</name>
</geneLocation>
<accession>A0A7H8N105</accession>
<dbReference type="NCBIfam" id="TIGR00537">
    <property type="entry name" value="hemK_rel_arch"/>
    <property type="match status" value="1"/>
</dbReference>
<dbReference type="InterPro" id="IPR052190">
    <property type="entry name" value="Euk-Arch_PrmC-MTase"/>
</dbReference>
<dbReference type="GO" id="GO:0008170">
    <property type="term" value="F:N-methyltransferase activity"/>
    <property type="evidence" value="ECO:0007669"/>
    <property type="project" value="UniProtKB-ARBA"/>
</dbReference>
<dbReference type="PANTHER" id="PTHR45875">
    <property type="entry name" value="METHYLTRANSFERASE N6AMT1"/>
    <property type="match status" value="1"/>
</dbReference>
<dbReference type="GO" id="GO:0035657">
    <property type="term" value="C:eRF1 methyltransferase complex"/>
    <property type="evidence" value="ECO:0007669"/>
    <property type="project" value="TreeGrafter"/>
</dbReference>
<dbReference type="Pfam" id="PF05175">
    <property type="entry name" value="MTS"/>
    <property type="match status" value="1"/>
</dbReference>
<organism evidence="6 7">
    <name type="scientific">Streptomyces microflavus</name>
    <name type="common">Streptomyces lipmanii</name>
    <dbReference type="NCBI Taxonomy" id="1919"/>
    <lineage>
        <taxon>Bacteria</taxon>
        <taxon>Bacillati</taxon>
        <taxon>Actinomycetota</taxon>
        <taxon>Actinomycetes</taxon>
        <taxon>Kitasatosporales</taxon>
        <taxon>Streptomycetaceae</taxon>
        <taxon>Streptomyces</taxon>
    </lineage>
</organism>
<dbReference type="InterPro" id="IPR029063">
    <property type="entry name" value="SAM-dependent_MTases_sf"/>
</dbReference>
<keyword evidence="4" id="KW-0949">S-adenosyl-L-methionine</keyword>
<dbReference type="InterPro" id="IPR002052">
    <property type="entry name" value="DNA_methylase_N6_adenine_CS"/>
</dbReference>
<gene>
    <name evidence="6" type="ORF">HUT09_34620</name>
</gene>
<keyword evidence="3 6" id="KW-0808">Transferase</keyword>
<evidence type="ECO:0000259" key="5">
    <source>
        <dbReference type="Pfam" id="PF05175"/>
    </source>
</evidence>
<dbReference type="SUPFAM" id="SSF53335">
    <property type="entry name" value="S-adenosyl-L-methionine-dependent methyltransferases"/>
    <property type="match status" value="1"/>
</dbReference>
<dbReference type="InterPro" id="IPR007848">
    <property type="entry name" value="Small_mtfrase_dom"/>
</dbReference>
<evidence type="ECO:0000256" key="2">
    <source>
        <dbReference type="ARBA" id="ARBA00022603"/>
    </source>
</evidence>
<evidence type="ECO:0000256" key="4">
    <source>
        <dbReference type="ARBA" id="ARBA00022691"/>
    </source>
</evidence>
<dbReference type="GO" id="GO:0032259">
    <property type="term" value="P:methylation"/>
    <property type="evidence" value="ECO:0007669"/>
    <property type="project" value="UniProtKB-KW"/>
</dbReference>
<evidence type="ECO:0000256" key="3">
    <source>
        <dbReference type="ARBA" id="ARBA00022679"/>
    </source>
</evidence>
<evidence type="ECO:0000313" key="7">
    <source>
        <dbReference type="Proteomes" id="UP000509345"/>
    </source>
</evidence>
<comment type="similarity">
    <text evidence="1">Belongs to the eukaryotic/archaeal PrmC-related family.</text>
</comment>
<feature type="domain" description="Methyltransferase small" evidence="5">
    <location>
        <begin position="13"/>
        <end position="113"/>
    </location>
</feature>
<name>A0A7H8N105_STRMI</name>
<keyword evidence="6" id="KW-0614">Plasmid</keyword>
<proteinExistence type="inferred from homology"/>
<dbReference type="AlphaFoldDB" id="A0A7H8N105"/>
<dbReference type="GO" id="GO:0008276">
    <property type="term" value="F:protein methyltransferase activity"/>
    <property type="evidence" value="ECO:0007669"/>
    <property type="project" value="TreeGrafter"/>
</dbReference>
<sequence length="225" mass="24753">MAERLRSRPRRMLTVPGVYAPQHDTHLLMRAVGRELSDPYKRVLELGTGSGALAVHAARLGARVTAVDISRRAVLCARLNAALHRQRVTVRYRDLSTLDRGAYDLVISNPPYMPAPAVLPPVRGRARAWDGGLDGRAVVDQVCVTAASVLEPGGTLLMVHSAMSGVGTTLDALHGLGFDAQVIDRELIPLGPVMRSRLLWLRDQGLMDDEQQDKEELVVFRARRR</sequence>
<keyword evidence="2 6" id="KW-0489">Methyltransferase</keyword>
<dbReference type="GO" id="GO:0003676">
    <property type="term" value="F:nucleic acid binding"/>
    <property type="evidence" value="ECO:0007669"/>
    <property type="project" value="InterPro"/>
</dbReference>
<dbReference type="InterPro" id="IPR004557">
    <property type="entry name" value="PrmC-related"/>
</dbReference>
<protein>
    <submittedName>
        <fullName evidence="6">Methyltransferase</fullName>
    </submittedName>
</protein>
<dbReference type="EMBL" id="CP054927">
    <property type="protein sequence ID" value="QKW47728.1"/>
    <property type="molecule type" value="Genomic_DNA"/>
</dbReference>
<evidence type="ECO:0000256" key="1">
    <source>
        <dbReference type="ARBA" id="ARBA00006149"/>
    </source>
</evidence>
<dbReference type="PROSITE" id="PS00092">
    <property type="entry name" value="N6_MTASE"/>
    <property type="match status" value="1"/>
</dbReference>
<dbReference type="Gene3D" id="3.40.50.150">
    <property type="entry name" value="Vaccinia Virus protein VP39"/>
    <property type="match status" value="1"/>
</dbReference>
<evidence type="ECO:0000313" key="6">
    <source>
        <dbReference type="EMBL" id="QKW47728.1"/>
    </source>
</evidence>